<dbReference type="STRING" id="926562.Oweho_1371"/>
<accession>G8R7L5</accession>
<evidence type="ECO:0000256" key="7">
    <source>
        <dbReference type="ARBA" id="ARBA00023237"/>
    </source>
</evidence>
<dbReference type="PATRIC" id="fig|926562.3.peg.1380"/>
<dbReference type="SUPFAM" id="SSF56954">
    <property type="entry name" value="Outer membrane efflux proteins (OEP)"/>
    <property type="match status" value="1"/>
</dbReference>
<dbReference type="GO" id="GO:0009279">
    <property type="term" value="C:cell outer membrane"/>
    <property type="evidence" value="ECO:0007669"/>
    <property type="project" value="UniProtKB-SubCell"/>
</dbReference>
<dbReference type="Pfam" id="PF02321">
    <property type="entry name" value="OEP"/>
    <property type="match status" value="1"/>
</dbReference>
<keyword evidence="5" id="KW-0812">Transmembrane</keyword>
<keyword evidence="3" id="KW-0813">Transport</keyword>
<dbReference type="PANTHER" id="PTHR30026:SF20">
    <property type="entry name" value="OUTER MEMBRANE PROTEIN TOLC"/>
    <property type="match status" value="1"/>
</dbReference>
<dbReference type="InterPro" id="IPR003423">
    <property type="entry name" value="OMP_efflux"/>
</dbReference>
<name>G8R7L5_OWEHD</name>
<protein>
    <submittedName>
        <fullName evidence="8">Outer membrane protein</fullName>
    </submittedName>
</protein>
<evidence type="ECO:0000256" key="5">
    <source>
        <dbReference type="ARBA" id="ARBA00022692"/>
    </source>
</evidence>
<evidence type="ECO:0000313" key="9">
    <source>
        <dbReference type="Proteomes" id="UP000005631"/>
    </source>
</evidence>
<reference evidence="8 9" key="1">
    <citation type="journal article" date="2012" name="Stand. Genomic Sci.">
        <title>Genome sequence of the orange-pigmented seawater bacterium Owenweeksia hongkongensis type strain (UST20020801(T)).</title>
        <authorList>
            <person name="Riedel T."/>
            <person name="Held B."/>
            <person name="Nolan M."/>
            <person name="Lucas S."/>
            <person name="Lapidus A."/>
            <person name="Tice H."/>
            <person name="Del Rio T.G."/>
            <person name="Cheng J.F."/>
            <person name="Han C."/>
            <person name="Tapia R."/>
            <person name="Goodwin L.A."/>
            <person name="Pitluck S."/>
            <person name="Liolios K."/>
            <person name="Mavromatis K."/>
            <person name="Pagani I."/>
            <person name="Ivanova N."/>
            <person name="Mikhailova N."/>
            <person name="Pati A."/>
            <person name="Chen A."/>
            <person name="Palaniappan K."/>
            <person name="Rohde M."/>
            <person name="Tindall B.J."/>
            <person name="Detter J.C."/>
            <person name="Goker M."/>
            <person name="Woyke T."/>
            <person name="Bristow J."/>
            <person name="Eisen J.A."/>
            <person name="Markowitz V."/>
            <person name="Hugenholtz P."/>
            <person name="Klenk H.P."/>
            <person name="Kyrpides N.C."/>
        </authorList>
    </citation>
    <scope>NUCLEOTIDE SEQUENCE</scope>
    <source>
        <strain evidence="9">DSM 17368 / JCM 12287 / NRRL B-23963</strain>
    </source>
</reference>
<evidence type="ECO:0000256" key="3">
    <source>
        <dbReference type="ARBA" id="ARBA00022448"/>
    </source>
</evidence>
<dbReference type="GO" id="GO:1990281">
    <property type="term" value="C:efflux pump complex"/>
    <property type="evidence" value="ECO:0007669"/>
    <property type="project" value="TreeGrafter"/>
</dbReference>
<evidence type="ECO:0000256" key="4">
    <source>
        <dbReference type="ARBA" id="ARBA00022452"/>
    </source>
</evidence>
<dbReference type="Proteomes" id="UP000005631">
    <property type="component" value="Chromosome"/>
</dbReference>
<dbReference type="OrthoDB" id="940457at2"/>
<comment type="similarity">
    <text evidence="2">Belongs to the outer membrane factor (OMF) (TC 1.B.17) family.</text>
</comment>
<dbReference type="AlphaFoldDB" id="G8R7L5"/>
<keyword evidence="7" id="KW-0998">Cell outer membrane</keyword>
<dbReference type="GO" id="GO:0015288">
    <property type="term" value="F:porin activity"/>
    <property type="evidence" value="ECO:0007669"/>
    <property type="project" value="TreeGrafter"/>
</dbReference>
<dbReference type="InterPro" id="IPR051906">
    <property type="entry name" value="TolC-like"/>
</dbReference>
<evidence type="ECO:0000256" key="2">
    <source>
        <dbReference type="ARBA" id="ARBA00007613"/>
    </source>
</evidence>
<organism evidence="8 9">
    <name type="scientific">Owenweeksia hongkongensis (strain DSM 17368 / CIP 108786 / JCM 12287 / NRRL B-23963 / UST20020801)</name>
    <dbReference type="NCBI Taxonomy" id="926562"/>
    <lineage>
        <taxon>Bacteria</taxon>
        <taxon>Pseudomonadati</taxon>
        <taxon>Bacteroidota</taxon>
        <taxon>Flavobacteriia</taxon>
        <taxon>Flavobacteriales</taxon>
        <taxon>Owenweeksiaceae</taxon>
        <taxon>Owenweeksia</taxon>
    </lineage>
</organism>
<dbReference type="GO" id="GO:0015562">
    <property type="term" value="F:efflux transmembrane transporter activity"/>
    <property type="evidence" value="ECO:0007669"/>
    <property type="project" value="InterPro"/>
</dbReference>
<keyword evidence="9" id="KW-1185">Reference proteome</keyword>
<dbReference type="RefSeq" id="WP_014201724.1">
    <property type="nucleotide sequence ID" value="NC_016599.1"/>
</dbReference>
<proteinExistence type="inferred from homology"/>
<evidence type="ECO:0000256" key="1">
    <source>
        <dbReference type="ARBA" id="ARBA00004442"/>
    </source>
</evidence>
<dbReference type="EMBL" id="CP003156">
    <property type="protein sequence ID" value="AEV32368.1"/>
    <property type="molecule type" value="Genomic_DNA"/>
</dbReference>
<dbReference type="Gene3D" id="1.20.1600.10">
    <property type="entry name" value="Outer membrane efflux proteins (OEP)"/>
    <property type="match status" value="1"/>
</dbReference>
<keyword evidence="6" id="KW-0472">Membrane</keyword>
<evidence type="ECO:0000256" key="6">
    <source>
        <dbReference type="ARBA" id="ARBA00023136"/>
    </source>
</evidence>
<dbReference type="eggNOG" id="COG1538">
    <property type="taxonomic scope" value="Bacteria"/>
</dbReference>
<comment type="subcellular location">
    <subcellularLocation>
        <location evidence="1">Cell outer membrane</location>
    </subcellularLocation>
</comment>
<dbReference type="HOGENOM" id="CLU_044831_0_0_10"/>
<keyword evidence="4" id="KW-1134">Transmembrane beta strand</keyword>
<dbReference type="PANTHER" id="PTHR30026">
    <property type="entry name" value="OUTER MEMBRANE PROTEIN TOLC"/>
    <property type="match status" value="1"/>
</dbReference>
<evidence type="ECO:0000313" key="8">
    <source>
        <dbReference type="EMBL" id="AEV32368.1"/>
    </source>
</evidence>
<sequence>MIVFNPKFLRLSLGILPLIFVGNILFAQEAPLVLSLNETIQKARENSPSYYRAENTAENRYWNFRQFRAGNLPQLTFNGTLPYYSSAIERVEQNDGTYAFPQRAQTYLAGELSLDQNVPFTGGLFSISSGLQQTTVYQPSSRQDYFSTPVSFSYFQPMVLYNRQKWENKIQPLLYKESKQAFDEDMERIAIEASNLYFDALAAKINRDIAELNVSNNDTLFVISKGRYNLGKIAENDLLQMELNLLNAKNQLSSSDLNYEVAAQALKRYLQIPTDQPLELAVPTNVPVVEVPLAEAMDMARSNRSSVLEFRRRRLEAEQNIAEARGQTNYNLNIRANLGVSRQGDELNQVYSDPLKQQSLTVGVTIPIVDWGQSKSMIRRAKANRDLIEVDVQQDEINFEQEIFLQVKRFNIQASQLETAAKADTIAQKRYEVTKARYLIGKISITDLNIAQEEKDRARFDHINALRAYWVSYYTVRSLTLYDFIKKQPIDYEVSF</sequence>
<dbReference type="KEGG" id="oho:Oweho_1371"/>
<gene>
    <name evidence="8" type="ordered locus">Oweho_1371</name>
</gene>